<sequence length="61" mass="7154">MPIMIPPIGDVFDLQRFASFFYAVCLTGVQEVPTRSRCKNEMTTMEMKYMTFMLQPGIRRQ</sequence>
<reference evidence="2" key="1">
    <citation type="journal article" date="2008" name="Nat. Genet.">
        <title>The Pristionchus pacificus genome provides a unique perspective on nematode lifestyle and parasitism.</title>
        <authorList>
            <person name="Dieterich C."/>
            <person name="Clifton S.W."/>
            <person name="Schuster L.N."/>
            <person name="Chinwalla A."/>
            <person name="Delehaunty K."/>
            <person name="Dinkelacker I."/>
            <person name="Fulton L."/>
            <person name="Fulton R."/>
            <person name="Godfrey J."/>
            <person name="Minx P."/>
            <person name="Mitreva M."/>
            <person name="Roeseler W."/>
            <person name="Tian H."/>
            <person name="Witte H."/>
            <person name="Yang S.P."/>
            <person name="Wilson R.K."/>
            <person name="Sommer R.J."/>
        </authorList>
    </citation>
    <scope>NUCLEOTIDE SEQUENCE [LARGE SCALE GENOMIC DNA]</scope>
    <source>
        <strain evidence="2">PS312</strain>
    </source>
</reference>
<accession>A0A2A6B3B4</accession>
<gene>
    <name evidence="1" type="primary">WBGene00284622</name>
</gene>
<protein>
    <submittedName>
        <fullName evidence="1">Uncharacterized protein</fullName>
    </submittedName>
</protein>
<dbReference type="AlphaFoldDB" id="A0A2A6B3B4"/>
<organism evidence="1 2">
    <name type="scientific">Pristionchus pacificus</name>
    <name type="common">Parasitic nematode worm</name>
    <dbReference type="NCBI Taxonomy" id="54126"/>
    <lineage>
        <taxon>Eukaryota</taxon>
        <taxon>Metazoa</taxon>
        <taxon>Ecdysozoa</taxon>
        <taxon>Nematoda</taxon>
        <taxon>Chromadorea</taxon>
        <taxon>Rhabditida</taxon>
        <taxon>Rhabditina</taxon>
        <taxon>Diplogasteromorpha</taxon>
        <taxon>Diplogasteroidea</taxon>
        <taxon>Neodiplogasteridae</taxon>
        <taxon>Pristionchus</taxon>
    </lineage>
</organism>
<keyword evidence="2" id="KW-1185">Reference proteome</keyword>
<evidence type="ECO:0000313" key="1">
    <source>
        <dbReference type="EnsemblMetazoa" id="PPA46253.1"/>
    </source>
</evidence>
<proteinExistence type="predicted"/>
<dbReference type="EnsemblMetazoa" id="PPA46253.1">
    <property type="protein sequence ID" value="PPA46253.1"/>
    <property type="gene ID" value="WBGene00284622"/>
</dbReference>
<reference evidence="1" key="2">
    <citation type="submission" date="2022-06" db="UniProtKB">
        <authorList>
            <consortium name="EnsemblMetazoa"/>
        </authorList>
    </citation>
    <scope>IDENTIFICATION</scope>
    <source>
        <strain evidence="1">PS312</strain>
    </source>
</reference>
<name>A0A2A6B3B4_PRIPA</name>
<dbReference type="Proteomes" id="UP000005239">
    <property type="component" value="Unassembled WGS sequence"/>
</dbReference>
<accession>A0A8R1Z5L8</accession>
<evidence type="ECO:0000313" key="2">
    <source>
        <dbReference type="Proteomes" id="UP000005239"/>
    </source>
</evidence>